<evidence type="ECO:0000313" key="2">
    <source>
        <dbReference type="EMBL" id="RRT42794.1"/>
    </source>
</evidence>
<feature type="region of interest" description="Disordered" evidence="1">
    <location>
        <begin position="72"/>
        <end position="137"/>
    </location>
</feature>
<dbReference type="Proteomes" id="UP000287651">
    <property type="component" value="Unassembled WGS sequence"/>
</dbReference>
<organism evidence="2 3">
    <name type="scientific">Ensete ventricosum</name>
    <name type="common">Abyssinian banana</name>
    <name type="synonym">Musa ensete</name>
    <dbReference type="NCBI Taxonomy" id="4639"/>
    <lineage>
        <taxon>Eukaryota</taxon>
        <taxon>Viridiplantae</taxon>
        <taxon>Streptophyta</taxon>
        <taxon>Embryophyta</taxon>
        <taxon>Tracheophyta</taxon>
        <taxon>Spermatophyta</taxon>
        <taxon>Magnoliopsida</taxon>
        <taxon>Liliopsida</taxon>
        <taxon>Zingiberales</taxon>
        <taxon>Musaceae</taxon>
        <taxon>Ensete</taxon>
    </lineage>
</organism>
<feature type="region of interest" description="Disordered" evidence="1">
    <location>
        <begin position="1"/>
        <end position="59"/>
    </location>
</feature>
<evidence type="ECO:0000256" key="1">
    <source>
        <dbReference type="SAM" id="MobiDB-lite"/>
    </source>
</evidence>
<comment type="caution">
    <text evidence="2">The sequence shown here is derived from an EMBL/GenBank/DDBJ whole genome shotgun (WGS) entry which is preliminary data.</text>
</comment>
<gene>
    <name evidence="2" type="ORF">B296_00051979</name>
</gene>
<name>A0A426XTK1_ENSVE</name>
<sequence length="137" mass="14481">MCSTCAGASPVGAPPADGADRRREQPRIHALRMEAVAAGRQQPAPVASPETLQADGAVEGAVPLRPELVARQPLKPVRRQAVAGAAAPVPGRGRRGPPPERLAHGAHVQHHQHADAGQQHRGGYGRGRRRDLGRNRQ</sequence>
<evidence type="ECO:0000313" key="3">
    <source>
        <dbReference type="Proteomes" id="UP000287651"/>
    </source>
</evidence>
<feature type="compositionally biased region" description="Basic and acidic residues" evidence="1">
    <location>
        <begin position="18"/>
        <end position="27"/>
    </location>
</feature>
<reference evidence="2 3" key="1">
    <citation type="journal article" date="2014" name="Agronomy (Basel)">
        <title>A Draft Genome Sequence for Ensete ventricosum, the Drought-Tolerant Tree Against Hunger.</title>
        <authorList>
            <person name="Harrison J."/>
            <person name="Moore K.A."/>
            <person name="Paszkiewicz K."/>
            <person name="Jones T."/>
            <person name="Grant M."/>
            <person name="Ambacheew D."/>
            <person name="Muzemil S."/>
            <person name="Studholme D.J."/>
        </authorList>
    </citation>
    <scope>NUCLEOTIDE SEQUENCE [LARGE SCALE GENOMIC DNA]</scope>
</reference>
<dbReference type="EMBL" id="AMZH03017576">
    <property type="protein sequence ID" value="RRT42794.1"/>
    <property type="molecule type" value="Genomic_DNA"/>
</dbReference>
<feature type="compositionally biased region" description="Low complexity" evidence="1">
    <location>
        <begin position="79"/>
        <end position="91"/>
    </location>
</feature>
<proteinExistence type="predicted"/>
<dbReference type="AlphaFoldDB" id="A0A426XTK1"/>
<protein>
    <submittedName>
        <fullName evidence="2">Uncharacterized protein</fullName>
    </submittedName>
</protein>
<accession>A0A426XTK1</accession>